<name>A0A2H0R594_9BACT</name>
<dbReference type="EMBL" id="PCXP01000029">
    <property type="protein sequence ID" value="PIR41692.1"/>
    <property type="molecule type" value="Genomic_DNA"/>
</dbReference>
<sequence length="311" mass="35414">MKLLITTKTVDENDQLLGFFVEWIRLLSKKFEKITVLCLEKGKFELPENVKVINLGKYRGLSKLRTLFSLYFTSFNLRGEYDAVFVHMNPIWMISGGALWKIMRKKCFFWYTSGGVTLKLKIAEKFADTIFTASPESFRLKSNKVIVTGHGIDTELFKPVRDVRNDGNVGDIQFEQAKRSNNSNNSIKILSVGRIAPVKNYETLIEASKILKDKGENFSVTIIGEAPPLKKDTNYKTQITNKIKELGLENNFEFLGKINHKDLPQYYQSHDIFVHLSKTGSLDKTILEAMACGMNVLSSSDSSRAFLKEEL</sequence>
<dbReference type="SUPFAM" id="SSF53756">
    <property type="entry name" value="UDP-Glycosyltransferase/glycogen phosphorylase"/>
    <property type="match status" value="1"/>
</dbReference>
<evidence type="ECO:0000259" key="2">
    <source>
        <dbReference type="Pfam" id="PF00534"/>
    </source>
</evidence>
<organism evidence="3 4">
    <name type="scientific">Candidatus Yanofskybacteria bacterium CG10_big_fil_rev_8_21_14_0_10_37_15</name>
    <dbReference type="NCBI Taxonomy" id="1975097"/>
    <lineage>
        <taxon>Bacteria</taxon>
        <taxon>Candidatus Yanofskyibacteriota</taxon>
    </lineage>
</organism>
<dbReference type="Gene3D" id="3.40.50.2000">
    <property type="entry name" value="Glycogen Phosphorylase B"/>
    <property type="match status" value="1"/>
</dbReference>
<dbReference type="PANTHER" id="PTHR46401:SF2">
    <property type="entry name" value="GLYCOSYLTRANSFERASE WBBK-RELATED"/>
    <property type="match status" value="1"/>
</dbReference>
<dbReference type="AlphaFoldDB" id="A0A2H0R594"/>
<keyword evidence="1" id="KW-0808">Transferase</keyword>
<dbReference type="PANTHER" id="PTHR46401">
    <property type="entry name" value="GLYCOSYLTRANSFERASE WBBK-RELATED"/>
    <property type="match status" value="1"/>
</dbReference>
<dbReference type="GO" id="GO:0016757">
    <property type="term" value="F:glycosyltransferase activity"/>
    <property type="evidence" value="ECO:0007669"/>
    <property type="project" value="InterPro"/>
</dbReference>
<dbReference type="Pfam" id="PF00534">
    <property type="entry name" value="Glycos_transf_1"/>
    <property type="match status" value="1"/>
</dbReference>
<evidence type="ECO:0000256" key="1">
    <source>
        <dbReference type="ARBA" id="ARBA00022679"/>
    </source>
</evidence>
<gene>
    <name evidence="3" type="ORF">COV30_02375</name>
</gene>
<evidence type="ECO:0000313" key="4">
    <source>
        <dbReference type="Proteomes" id="UP000230208"/>
    </source>
</evidence>
<comment type="caution">
    <text evidence="3">The sequence shown here is derived from an EMBL/GenBank/DDBJ whole genome shotgun (WGS) entry which is preliminary data.</text>
</comment>
<reference evidence="3 4" key="1">
    <citation type="submission" date="2017-09" db="EMBL/GenBank/DDBJ databases">
        <title>Depth-based differentiation of microbial function through sediment-hosted aquifers and enrichment of novel symbionts in the deep terrestrial subsurface.</title>
        <authorList>
            <person name="Probst A.J."/>
            <person name="Ladd B."/>
            <person name="Jarett J.K."/>
            <person name="Geller-Mcgrath D.E."/>
            <person name="Sieber C.M."/>
            <person name="Emerson J.B."/>
            <person name="Anantharaman K."/>
            <person name="Thomas B.C."/>
            <person name="Malmstrom R."/>
            <person name="Stieglmeier M."/>
            <person name="Klingl A."/>
            <person name="Woyke T."/>
            <person name="Ryan C.M."/>
            <person name="Banfield J.F."/>
        </authorList>
    </citation>
    <scope>NUCLEOTIDE SEQUENCE [LARGE SCALE GENOMIC DNA]</scope>
    <source>
        <strain evidence="3">CG10_big_fil_rev_8_21_14_0_10_37_15</strain>
    </source>
</reference>
<dbReference type="Proteomes" id="UP000230208">
    <property type="component" value="Unassembled WGS sequence"/>
</dbReference>
<feature type="domain" description="Glycosyl transferase family 1" evidence="2">
    <location>
        <begin position="176"/>
        <end position="300"/>
    </location>
</feature>
<dbReference type="GO" id="GO:0009103">
    <property type="term" value="P:lipopolysaccharide biosynthetic process"/>
    <property type="evidence" value="ECO:0007669"/>
    <property type="project" value="TreeGrafter"/>
</dbReference>
<accession>A0A2H0R594</accession>
<feature type="non-terminal residue" evidence="3">
    <location>
        <position position="311"/>
    </location>
</feature>
<protein>
    <recommendedName>
        <fullName evidence="2">Glycosyl transferase family 1 domain-containing protein</fullName>
    </recommendedName>
</protein>
<proteinExistence type="predicted"/>
<evidence type="ECO:0000313" key="3">
    <source>
        <dbReference type="EMBL" id="PIR41692.1"/>
    </source>
</evidence>
<dbReference type="CDD" id="cd03801">
    <property type="entry name" value="GT4_PimA-like"/>
    <property type="match status" value="1"/>
</dbReference>
<dbReference type="InterPro" id="IPR001296">
    <property type="entry name" value="Glyco_trans_1"/>
</dbReference>